<name>A0ABN5JL82_FUSVA</name>
<dbReference type="InterPro" id="IPR001431">
    <property type="entry name" value="Pept_M16_Zn_BS"/>
</dbReference>
<dbReference type="InterPro" id="IPR007863">
    <property type="entry name" value="Peptidase_M16_C"/>
</dbReference>
<evidence type="ECO:0000256" key="1">
    <source>
        <dbReference type="ARBA" id="ARBA00007261"/>
    </source>
</evidence>
<evidence type="ECO:0000256" key="7">
    <source>
        <dbReference type="RuleBase" id="RU004447"/>
    </source>
</evidence>
<comment type="similarity">
    <text evidence="1 7">Belongs to the peptidase M16 family.</text>
</comment>
<dbReference type="SUPFAM" id="SSF63411">
    <property type="entry name" value="LuxS/MPP-like metallohydrolase"/>
    <property type="match status" value="4"/>
</dbReference>
<dbReference type="GeneID" id="77468291"/>
<dbReference type="PANTHER" id="PTHR43690:SF34">
    <property type="entry name" value="ZINC PROTEASE PQQL-LIKE"/>
    <property type="match status" value="1"/>
</dbReference>
<dbReference type="Pfam" id="PF00675">
    <property type="entry name" value="Peptidase_M16"/>
    <property type="match status" value="1"/>
</dbReference>
<keyword evidence="3" id="KW-0479">Metal-binding</keyword>
<proteinExistence type="inferred from homology"/>
<keyword evidence="4" id="KW-0378">Hydrolase</keyword>
<dbReference type="PANTHER" id="PTHR43690">
    <property type="entry name" value="NARDILYSIN"/>
    <property type="match status" value="1"/>
</dbReference>
<evidence type="ECO:0000313" key="10">
    <source>
        <dbReference type="EMBL" id="AVQ31502.1"/>
    </source>
</evidence>
<evidence type="ECO:0000256" key="6">
    <source>
        <dbReference type="ARBA" id="ARBA00023049"/>
    </source>
</evidence>
<keyword evidence="6" id="KW-0482">Metalloprotease</keyword>
<evidence type="ECO:0000259" key="8">
    <source>
        <dbReference type="Pfam" id="PF00675"/>
    </source>
</evidence>
<dbReference type="InterPro" id="IPR011765">
    <property type="entry name" value="Pept_M16_N"/>
</dbReference>
<keyword evidence="5" id="KW-0862">Zinc</keyword>
<protein>
    <submittedName>
        <fullName evidence="10">Insulinase family protein</fullName>
    </submittedName>
</protein>
<dbReference type="Pfam" id="PF05193">
    <property type="entry name" value="Peptidase_M16_C"/>
    <property type="match status" value="2"/>
</dbReference>
<evidence type="ECO:0000256" key="3">
    <source>
        <dbReference type="ARBA" id="ARBA00022723"/>
    </source>
</evidence>
<feature type="domain" description="Peptidase M16 N-terminal" evidence="8">
    <location>
        <begin position="44"/>
        <end position="164"/>
    </location>
</feature>
<dbReference type="RefSeq" id="WP_005947678.1">
    <property type="nucleotide sequence ID" value="NZ_CP028103.1"/>
</dbReference>
<dbReference type="InterPro" id="IPR050626">
    <property type="entry name" value="Peptidase_M16"/>
</dbReference>
<dbReference type="Gene3D" id="3.30.830.10">
    <property type="entry name" value="Metalloenzyme, LuxS/M16 peptidase-like"/>
    <property type="match status" value="4"/>
</dbReference>
<organism evidence="10 11">
    <name type="scientific">Fusobacterium varium ATCC 27725</name>
    <dbReference type="NCBI Taxonomy" id="469618"/>
    <lineage>
        <taxon>Bacteria</taxon>
        <taxon>Fusobacteriati</taxon>
        <taxon>Fusobacteriota</taxon>
        <taxon>Fusobacteriia</taxon>
        <taxon>Fusobacteriales</taxon>
        <taxon>Fusobacteriaceae</taxon>
        <taxon>Fusobacterium</taxon>
    </lineage>
</organism>
<reference evidence="11" key="1">
    <citation type="journal article" date="2018" name="MSphere">
        <title>Fusobacterium Genomics Using MinION and Illumina Sequencing Enables Genome Completion and Correction.</title>
        <authorList>
            <person name="Todd S.M."/>
            <person name="Settlage R.E."/>
            <person name="Lahmers K.K."/>
            <person name="Slade D.J."/>
        </authorList>
    </citation>
    <scope>NUCLEOTIDE SEQUENCE [LARGE SCALE GENOMIC DNA]</scope>
    <source>
        <strain evidence="11">ATCC 27725</strain>
    </source>
</reference>
<feature type="domain" description="Peptidase M16 C-terminal" evidence="9">
    <location>
        <begin position="676"/>
        <end position="849"/>
    </location>
</feature>
<gene>
    <name evidence="10" type="ORF">C4N18_09820</name>
</gene>
<evidence type="ECO:0000256" key="4">
    <source>
        <dbReference type="ARBA" id="ARBA00022801"/>
    </source>
</evidence>
<dbReference type="PROSITE" id="PS00143">
    <property type="entry name" value="INSULINASE"/>
    <property type="match status" value="1"/>
</dbReference>
<dbReference type="InterPro" id="IPR011249">
    <property type="entry name" value="Metalloenz_LuxS/M16"/>
</dbReference>
<dbReference type="Proteomes" id="UP000241238">
    <property type="component" value="Chromosome"/>
</dbReference>
<evidence type="ECO:0000313" key="11">
    <source>
        <dbReference type="Proteomes" id="UP000241238"/>
    </source>
</evidence>
<evidence type="ECO:0000259" key="9">
    <source>
        <dbReference type="Pfam" id="PF05193"/>
    </source>
</evidence>
<evidence type="ECO:0000256" key="5">
    <source>
        <dbReference type="ARBA" id="ARBA00022833"/>
    </source>
</evidence>
<accession>A0ABN5JL82</accession>
<keyword evidence="2" id="KW-0645">Protease</keyword>
<dbReference type="EMBL" id="CP028103">
    <property type="protein sequence ID" value="AVQ31502.1"/>
    <property type="molecule type" value="Genomic_DNA"/>
</dbReference>
<keyword evidence="11" id="KW-1185">Reference proteome</keyword>
<evidence type="ECO:0000256" key="2">
    <source>
        <dbReference type="ARBA" id="ARBA00022670"/>
    </source>
</evidence>
<sequence>MQKFKRYVFAVLLFIFSITVFSKPLENSSNLITGKLPNGITYYIYKNKKPEEKAELNLVVKAGSLYEEEQEQGLAHFLEHMAFNGTTKYEKNDMIKYLQSLGLNFGGDLNAYTSFDRTVYKLQIPSSTSKDIEKGVEVLREWATEVTLAPDQVASEKKVIIEEWRLRQGLSQRLGDIHKKAIFGNSRYFDRFPIGLTETINGATSEILKVFYDKWYLPENMSVIAVGDFDPIQVENIIKKYFNYTSDKKYTVPEDYKLAELENKYIVFTDPEITYNTFYMTKILDRTIANTEEGMKANIIDQLLFNILNTRLSNLCKLDNSPLMESLVYKYSINNHSDIFSTVASIRDGRVEEGTALLNAALKTSVIKGINKTELELEKKNIYNSYKALVANKESIQHGTYIDALVEYVMSGDSFLDIDKEFELFSQELADIKLSDLNKRMEEIYNANTLYFITAPSNGKNIPNDKQLEKIMTESRESKDNLLNFSSAAVELPPIQVVNGKIIESSDGSFILSNGIKVLSKSTDFDKDKIYIKLFKKEGSSVDTYPEYLNSLFSSDLIISSGVANISPNDLENFMKGKNFSLSPYINDYEQGFSITTDRENLIPALEYMSYTIKEPKIDDIIFKTTMENTKESILNRNNSPRAVYNDEISKIYSGNNQRRLPLSLEDLKMINKDEALNEFKKKFDDFNGYNLLIVGSFDEKELPTLLEKYFASLPNSEKVISPKPLDLKIPKNIVKKEVVKGVDKKSTVTLIFPYNGAYGEKERILYNGFSRVLNIALIEDIREKIGGVYSISSKVSLSPNNFGEDKMIISFSCDTKRTEELKNAVLKTVSDMLNKDIDQKQIDSIIKNYELSYKNELKENIFWLNYFYQKSTVNAEYKVPTPEEYAKIMQKKDLMESAKKAINLNNYIDVTLVPEKESL</sequence>
<feature type="domain" description="Peptidase M16 C-terminal" evidence="9">
    <location>
        <begin position="204"/>
        <end position="381"/>
    </location>
</feature>